<sequence>MHSRLLAAVVAVILLLLLAADAARGKNLASSFLAPHNASRRQVGLPPLAWDEKLAAYARNYAAARSGDCALTHSHGPYGENLFHGSGIGWKPADVVTAWVQERALYDPASNVCRGGHGACGHYTQIVWRRTTAVGCALAPCSGGRGTYGVCSYNPPGNYVGMRPY</sequence>
<proteinExistence type="predicted"/>
<dbReference type="FunFam" id="3.40.33.10:FF:000004">
    <property type="entry name" value="CAP, cysteine-rich secretory protein, antigen 5"/>
    <property type="match status" value="1"/>
</dbReference>
<name>A0A8J5VVE3_ZIZPA</name>
<feature type="chain" id="PRO_5035203558" description="SCP domain-containing protein" evidence="1">
    <location>
        <begin position="26"/>
        <end position="165"/>
    </location>
</feature>
<protein>
    <recommendedName>
        <fullName evidence="2">SCP domain-containing protein</fullName>
    </recommendedName>
</protein>
<reference evidence="3" key="1">
    <citation type="journal article" date="2021" name="bioRxiv">
        <title>Whole Genome Assembly and Annotation of Northern Wild Rice, Zizania palustris L., Supports a Whole Genome Duplication in the Zizania Genus.</title>
        <authorList>
            <person name="Haas M."/>
            <person name="Kono T."/>
            <person name="Macchietto M."/>
            <person name="Millas R."/>
            <person name="McGilp L."/>
            <person name="Shao M."/>
            <person name="Duquette J."/>
            <person name="Hirsch C.N."/>
            <person name="Kimball J."/>
        </authorList>
    </citation>
    <scope>NUCLEOTIDE SEQUENCE</scope>
    <source>
        <tissue evidence="3">Fresh leaf tissue</tissue>
    </source>
</reference>
<dbReference type="OrthoDB" id="674273at2759"/>
<evidence type="ECO:0000259" key="2">
    <source>
        <dbReference type="SMART" id="SM00198"/>
    </source>
</evidence>
<evidence type="ECO:0000313" key="3">
    <source>
        <dbReference type="EMBL" id="KAG8072676.1"/>
    </source>
</evidence>
<dbReference type="Pfam" id="PF00188">
    <property type="entry name" value="CAP"/>
    <property type="match status" value="1"/>
</dbReference>
<keyword evidence="1" id="KW-0732">Signal</keyword>
<dbReference type="CDD" id="cd05381">
    <property type="entry name" value="CAP_PR-1"/>
    <property type="match status" value="1"/>
</dbReference>
<dbReference type="PANTHER" id="PTHR10334">
    <property type="entry name" value="CYSTEINE-RICH SECRETORY PROTEIN-RELATED"/>
    <property type="match status" value="1"/>
</dbReference>
<evidence type="ECO:0000256" key="1">
    <source>
        <dbReference type="SAM" id="SignalP"/>
    </source>
</evidence>
<dbReference type="SMART" id="SM00198">
    <property type="entry name" value="SCP"/>
    <property type="match status" value="1"/>
</dbReference>
<dbReference type="InterPro" id="IPR018244">
    <property type="entry name" value="Allrgn_V5/Tpx1_CS"/>
</dbReference>
<gene>
    <name evidence="3" type="ORF">GUJ93_ZPchr0006g42291</name>
</gene>
<keyword evidence="4" id="KW-1185">Reference proteome</keyword>
<evidence type="ECO:0000313" key="4">
    <source>
        <dbReference type="Proteomes" id="UP000729402"/>
    </source>
</evidence>
<dbReference type="AlphaFoldDB" id="A0A8J5VVE3"/>
<feature type="domain" description="SCP" evidence="2">
    <location>
        <begin position="27"/>
        <end position="161"/>
    </location>
</feature>
<comment type="caution">
    <text evidence="3">The sequence shown here is derived from an EMBL/GenBank/DDBJ whole genome shotgun (WGS) entry which is preliminary data.</text>
</comment>
<dbReference type="InterPro" id="IPR014044">
    <property type="entry name" value="CAP_dom"/>
</dbReference>
<feature type="signal peptide" evidence="1">
    <location>
        <begin position="1"/>
        <end position="25"/>
    </location>
</feature>
<dbReference type="InterPro" id="IPR001283">
    <property type="entry name" value="CRISP-related"/>
</dbReference>
<dbReference type="PROSITE" id="PS01009">
    <property type="entry name" value="CRISP_1"/>
    <property type="match status" value="1"/>
</dbReference>
<accession>A0A8J5VVE3</accession>
<dbReference type="EMBL" id="JAAALK010000283">
    <property type="protein sequence ID" value="KAG8072676.1"/>
    <property type="molecule type" value="Genomic_DNA"/>
</dbReference>
<organism evidence="3 4">
    <name type="scientific">Zizania palustris</name>
    <name type="common">Northern wild rice</name>
    <dbReference type="NCBI Taxonomy" id="103762"/>
    <lineage>
        <taxon>Eukaryota</taxon>
        <taxon>Viridiplantae</taxon>
        <taxon>Streptophyta</taxon>
        <taxon>Embryophyta</taxon>
        <taxon>Tracheophyta</taxon>
        <taxon>Spermatophyta</taxon>
        <taxon>Magnoliopsida</taxon>
        <taxon>Liliopsida</taxon>
        <taxon>Poales</taxon>
        <taxon>Poaceae</taxon>
        <taxon>BOP clade</taxon>
        <taxon>Oryzoideae</taxon>
        <taxon>Oryzeae</taxon>
        <taxon>Zizaniinae</taxon>
        <taxon>Zizania</taxon>
    </lineage>
</organism>
<dbReference type="GO" id="GO:0005576">
    <property type="term" value="C:extracellular region"/>
    <property type="evidence" value="ECO:0007669"/>
    <property type="project" value="InterPro"/>
</dbReference>
<dbReference type="Proteomes" id="UP000729402">
    <property type="component" value="Unassembled WGS sequence"/>
</dbReference>
<reference evidence="3" key="2">
    <citation type="submission" date="2021-02" db="EMBL/GenBank/DDBJ databases">
        <authorList>
            <person name="Kimball J.A."/>
            <person name="Haas M.W."/>
            <person name="Macchietto M."/>
            <person name="Kono T."/>
            <person name="Duquette J."/>
            <person name="Shao M."/>
        </authorList>
    </citation>
    <scope>NUCLEOTIDE SEQUENCE</scope>
    <source>
        <tissue evidence="3">Fresh leaf tissue</tissue>
    </source>
</reference>